<keyword evidence="2" id="KW-1185">Reference proteome</keyword>
<comment type="caution">
    <text evidence="1">The sequence shown here is derived from an EMBL/GenBank/DDBJ whole genome shotgun (WGS) entry which is preliminary data.</text>
</comment>
<name>A0ACB8HYW7_CITSI</name>
<proteinExistence type="predicted"/>
<organism evidence="1 2">
    <name type="scientific">Citrus sinensis</name>
    <name type="common">Sweet orange</name>
    <name type="synonym">Citrus aurantium var. sinensis</name>
    <dbReference type="NCBI Taxonomy" id="2711"/>
    <lineage>
        <taxon>Eukaryota</taxon>
        <taxon>Viridiplantae</taxon>
        <taxon>Streptophyta</taxon>
        <taxon>Embryophyta</taxon>
        <taxon>Tracheophyta</taxon>
        <taxon>Spermatophyta</taxon>
        <taxon>Magnoliopsida</taxon>
        <taxon>eudicotyledons</taxon>
        <taxon>Gunneridae</taxon>
        <taxon>Pentapetalae</taxon>
        <taxon>rosids</taxon>
        <taxon>malvids</taxon>
        <taxon>Sapindales</taxon>
        <taxon>Rutaceae</taxon>
        <taxon>Aurantioideae</taxon>
        <taxon>Citrus</taxon>
    </lineage>
</organism>
<sequence>MEITMIASRGNQVTSETVQGANLAVQHLSCDICVEECSACKRDHTTEKLDISENNSHAGSSFAHAVINMAGMLIGLGQLSTPYAIENGGWASAFLLIGLGVICAYSAHLLGKCLDKNPKSRSYIDIGQHAFGRKGRAAAATFIYLEIFMALVSYTILLHDNLITVFSGTSLDLSWAKLSTSQMLTVIAVLIALPSLWLRDLSSISFLSVGGILMSVLIFLSVAFTAIFGGVKANHRIPVLNLHKIPHISGLYIFSYAGHIVFPNLYKAMKDPSKFTKVSIVSFTLVTALNTALGFMGTKLFGPGVNSQITLSMPQHLVVTKIALWATVLTPMTKYALEFAPLAIQLENHLPISLSARSKMMIRSSVGSLLLIIILTLALSLPYFQYVLSLTGSLVSICICLIFPCAFYIKISWPHISQRLLILNVTLIGFGFLLGFSGTTFSLKSLIHTLQDAHGTRRH</sequence>
<evidence type="ECO:0000313" key="1">
    <source>
        <dbReference type="EMBL" id="KAH9680003.1"/>
    </source>
</evidence>
<accession>A0ACB8HYW7</accession>
<gene>
    <name evidence="1" type="ORF">KPL71_026367</name>
</gene>
<evidence type="ECO:0000313" key="2">
    <source>
        <dbReference type="Proteomes" id="UP000829398"/>
    </source>
</evidence>
<protein>
    <submittedName>
        <fullName evidence="1">Aa trans domain-containing protein</fullName>
    </submittedName>
</protein>
<reference evidence="2" key="1">
    <citation type="journal article" date="2023" name="Hortic. Res.">
        <title>A chromosome-level phased genome enabling allele-level studies in sweet orange: a case study on citrus Huanglongbing tolerance.</title>
        <authorList>
            <person name="Wu B."/>
            <person name="Yu Q."/>
            <person name="Deng Z."/>
            <person name="Duan Y."/>
            <person name="Luo F."/>
            <person name="Gmitter F. Jr."/>
        </authorList>
    </citation>
    <scope>NUCLEOTIDE SEQUENCE [LARGE SCALE GENOMIC DNA]</scope>
    <source>
        <strain evidence="2">cv. Valencia</strain>
    </source>
</reference>
<dbReference type="Proteomes" id="UP000829398">
    <property type="component" value="Chromosome 9"/>
</dbReference>
<dbReference type="EMBL" id="CM039178">
    <property type="protein sequence ID" value="KAH9680003.1"/>
    <property type="molecule type" value="Genomic_DNA"/>
</dbReference>